<dbReference type="SUPFAM" id="SSF81342">
    <property type="entry name" value="Transmembrane di-heme cytochromes"/>
    <property type="match status" value="1"/>
</dbReference>
<comment type="subcellular location">
    <subcellularLocation>
        <location evidence="1">Cell membrane</location>
        <topology evidence="1">Multi-pass membrane protein</topology>
    </subcellularLocation>
</comment>
<dbReference type="InterPro" id="IPR016174">
    <property type="entry name" value="Di-haem_cyt_TM"/>
</dbReference>
<evidence type="ECO:0000256" key="7">
    <source>
        <dbReference type="SAM" id="Phobius"/>
    </source>
</evidence>
<evidence type="ECO:0000256" key="2">
    <source>
        <dbReference type="ARBA" id="ARBA00022475"/>
    </source>
</evidence>
<dbReference type="GO" id="GO:0005886">
    <property type="term" value="C:plasma membrane"/>
    <property type="evidence" value="ECO:0007669"/>
    <property type="project" value="UniProtKB-SubCell"/>
</dbReference>
<keyword evidence="4 7" id="KW-1133">Transmembrane helix</keyword>
<feature type="region of interest" description="Disordered" evidence="6">
    <location>
        <begin position="28"/>
        <end position="53"/>
    </location>
</feature>
<dbReference type="AlphaFoldDB" id="A0A3N0VLV4"/>
<dbReference type="Gene3D" id="1.20.950.20">
    <property type="entry name" value="Transmembrane di-heme cytochromes, Chain C"/>
    <property type="match status" value="1"/>
</dbReference>
<protein>
    <submittedName>
        <fullName evidence="9">Cytochrome b/b6 domain-containing protein</fullName>
    </submittedName>
</protein>
<comment type="caution">
    <text evidence="9">The sequence shown here is derived from an EMBL/GenBank/DDBJ whole genome shotgun (WGS) entry which is preliminary data.</text>
</comment>
<keyword evidence="10" id="KW-1185">Reference proteome</keyword>
<evidence type="ECO:0000259" key="8">
    <source>
        <dbReference type="Pfam" id="PF01292"/>
    </source>
</evidence>
<evidence type="ECO:0000256" key="3">
    <source>
        <dbReference type="ARBA" id="ARBA00022692"/>
    </source>
</evidence>
<dbReference type="Pfam" id="PF01292">
    <property type="entry name" value="Ni_hydr_CYTB"/>
    <property type="match status" value="1"/>
</dbReference>
<evidence type="ECO:0000313" key="9">
    <source>
        <dbReference type="EMBL" id="ROH93640.1"/>
    </source>
</evidence>
<dbReference type="EMBL" id="RJVO01000001">
    <property type="protein sequence ID" value="ROH93640.1"/>
    <property type="molecule type" value="Genomic_DNA"/>
</dbReference>
<keyword evidence="5 7" id="KW-0472">Membrane</keyword>
<dbReference type="InParanoid" id="A0A3N0VLV4"/>
<accession>A0A3N0VLV4</accession>
<keyword evidence="3 7" id="KW-0812">Transmembrane</keyword>
<dbReference type="GO" id="GO:0022904">
    <property type="term" value="P:respiratory electron transport chain"/>
    <property type="evidence" value="ECO:0007669"/>
    <property type="project" value="InterPro"/>
</dbReference>
<dbReference type="GO" id="GO:0009055">
    <property type="term" value="F:electron transfer activity"/>
    <property type="evidence" value="ECO:0007669"/>
    <property type="project" value="InterPro"/>
</dbReference>
<name>A0A3N0VLV4_9GAMM</name>
<sequence>MSAARPKYGGYPGQSRLAGACPGDEQTLMWRPSSGQAQAPRLHRHDPESSPKETVMIDLKPRGAALRYSHAVLGLAVLHQLVGSEWMAKPWRFKDASAWQIQLFELHEWTGLAASLLLLVLLWSLWRRYGADSLGRFLPWLGGAGRGALGGELRGLLGGLPRLQAPDASQTRVLAAAVEGLGLLTLLFFAATGTAMWLLEDDLELMHEIGEVHEWGALPLKLYLAGHAGMALVHEWRGEGLLRRMFRGA</sequence>
<feature type="domain" description="Cytochrome b561 bacterial/Ni-hydrogenase" evidence="8">
    <location>
        <begin position="64"/>
        <end position="248"/>
    </location>
</feature>
<evidence type="ECO:0000256" key="6">
    <source>
        <dbReference type="SAM" id="MobiDB-lite"/>
    </source>
</evidence>
<proteinExistence type="predicted"/>
<evidence type="ECO:0000256" key="4">
    <source>
        <dbReference type="ARBA" id="ARBA00022989"/>
    </source>
</evidence>
<organism evidence="9 10">
    <name type="scientific">Stagnimonas aquatica</name>
    <dbReference type="NCBI Taxonomy" id="2689987"/>
    <lineage>
        <taxon>Bacteria</taxon>
        <taxon>Pseudomonadati</taxon>
        <taxon>Pseudomonadota</taxon>
        <taxon>Gammaproteobacteria</taxon>
        <taxon>Nevskiales</taxon>
        <taxon>Nevskiaceae</taxon>
        <taxon>Stagnimonas</taxon>
    </lineage>
</organism>
<reference evidence="9 10" key="1">
    <citation type="submission" date="2018-10" db="EMBL/GenBank/DDBJ databases">
        <authorList>
            <person name="Chen W.-M."/>
        </authorList>
    </citation>
    <scope>NUCLEOTIDE SEQUENCE [LARGE SCALE GENOMIC DNA]</scope>
    <source>
        <strain evidence="9 10">THS-13</strain>
    </source>
</reference>
<gene>
    <name evidence="9" type="ORF">ED208_03720</name>
</gene>
<evidence type="ECO:0000313" key="10">
    <source>
        <dbReference type="Proteomes" id="UP000282106"/>
    </source>
</evidence>
<evidence type="ECO:0000256" key="5">
    <source>
        <dbReference type="ARBA" id="ARBA00023136"/>
    </source>
</evidence>
<dbReference type="Proteomes" id="UP000282106">
    <property type="component" value="Unassembled WGS sequence"/>
</dbReference>
<keyword evidence="2" id="KW-1003">Cell membrane</keyword>
<feature type="transmembrane region" description="Helical" evidence="7">
    <location>
        <begin position="109"/>
        <end position="126"/>
    </location>
</feature>
<evidence type="ECO:0000256" key="1">
    <source>
        <dbReference type="ARBA" id="ARBA00004651"/>
    </source>
</evidence>
<dbReference type="InterPro" id="IPR011577">
    <property type="entry name" value="Cyt_b561_bac/Ni-Hgenase"/>
</dbReference>
<feature type="transmembrane region" description="Helical" evidence="7">
    <location>
        <begin position="173"/>
        <end position="198"/>
    </location>
</feature>